<dbReference type="RefSeq" id="WP_084235033.1">
    <property type="nucleotide sequence ID" value="NZ_FWXW01000006.1"/>
</dbReference>
<feature type="transmembrane region" description="Helical" evidence="8">
    <location>
        <begin position="412"/>
        <end position="430"/>
    </location>
</feature>
<dbReference type="InterPro" id="IPR028362">
    <property type="entry name" value="AlgI"/>
</dbReference>
<keyword evidence="6 7" id="KW-0472">Membrane</keyword>
<feature type="transmembrane region" description="Helical" evidence="8">
    <location>
        <begin position="42"/>
        <end position="68"/>
    </location>
</feature>
<dbReference type="PIRSF" id="PIRSF016636">
    <property type="entry name" value="AlgI_DltB"/>
    <property type="match status" value="1"/>
</dbReference>
<sequence length="470" mass="53855">MLFSSAVFLFVFLPCVLAGYYILFRWNRTLQNVFLLLASLFFYAWGEPWFVLVMIASILVNYGFGLWVSVCRTRPRAARLAITAMLAVNLGILFVYKYLGFTVRNINLLFSSKLSVPSLVLPIGISFFTFQAISYVLDVYRGRGEAQKNPLNVGLYISFFPQLIAGPIVKYETVAQQIRDRKETWEDFSAGVCRFILGLGKKVLLANTLALVAEKAFNLGGGNLSVSFAWMGALAYTFQIYFDFSGYSDMAIGLGRMFGFHFLENFNYPYISRSITEFWRRWHISLSTWFRDYVYFPLGGSRVQSKARLVFNLFVVWLLTGIWHGANWTFICWGLFYFILITAEKLTGFDRRLQRRGFLPHLYTMLLVVCGWVMFRADSMAAAAEYLKAMFGLQGNGLWDANTMLYVLENRWFFPAAVLFSLPTAKWLGARFSDKPVFGFLYAAGLLLILAVSVSYIIKGSYNPFIYFNF</sequence>
<dbReference type="InterPro" id="IPR051085">
    <property type="entry name" value="MB_O-acyltransferase"/>
</dbReference>
<proteinExistence type="inferred from homology"/>
<reference evidence="9 10" key="1">
    <citation type="submission" date="2017-04" db="EMBL/GenBank/DDBJ databases">
        <authorList>
            <person name="Afonso C.L."/>
            <person name="Miller P.J."/>
            <person name="Scott M.A."/>
            <person name="Spackman E."/>
            <person name="Goraichik I."/>
            <person name="Dimitrov K.M."/>
            <person name="Suarez D.L."/>
            <person name="Swayne D.E."/>
        </authorList>
    </citation>
    <scope>NUCLEOTIDE SEQUENCE [LARGE SCALE GENOMIC DNA]</scope>
    <source>
        <strain evidence="9 10">DSM 12816</strain>
    </source>
</reference>
<dbReference type="GO" id="GO:0016746">
    <property type="term" value="F:acyltransferase activity"/>
    <property type="evidence" value="ECO:0007669"/>
    <property type="project" value="UniProtKB-KW"/>
</dbReference>
<organism evidence="9 10">
    <name type="scientific">Papillibacter cinnamivorans DSM 12816</name>
    <dbReference type="NCBI Taxonomy" id="1122930"/>
    <lineage>
        <taxon>Bacteria</taxon>
        <taxon>Bacillati</taxon>
        <taxon>Bacillota</taxon>
        <taxon>Clostridia</taxon>
        <taxon>Eubacteriales</taxon>
        <taxon>Oscillospiraceae</taxon>
        <taxon>Papillibacter</taxon>
    </lineage>
</organism>
<comment type="similarity">
    <text evidence="2 7">Belongs to the membrane-bound acyltransferase family.</text>
</comment>
<dbReference type="EMBL" id="FWXW01000006">
    <property type="protein sequence ID" value="SMC76013.1"/>
    <property type="molecule type" value="Genomic_DNA"/>
</dbReference>
<dbReference type="PIRSF" id="PIRSF500217">
    <property type="entry name" value="AlgI"/>
    <property type="match status" value="1"/>
</dbReference>
<evidence type="ECO:0000256" key="7">
    <source>
        <dbReference type="PIRNR" id="PIRNR016636"/>
    </source>
</evidence>
<evidence type="ECO:0000256" key="2">
    <source>
        <dbReference type="ARBA" id="ARBA00010323"/>
    </source>
</evidence>
<dbReference type="PANTHER" id="PTHR13285:SF18">
    <property type="entry name" value="PROTEIN-CYSTEINE N-PALMITOYLTRANSFERASE RASP"/>
    <property type="match status" value="1"/>
</dbReference>
<evidence type="ECO:0000256" key="5">
    <source>
        <dbReference type="ARBA" id="ARBA00022989"/>
    </source>
</evidence>
<evidence type="ECO:0000256" key="6">
    <source>
        <dbReference type="ARBA" id="ARBA00023136"/>
    </source>
</evidence>
<dbReference type="InterPro" id="IPR004299">
    <property type="entry name" value="MBOAT_fam"/>
</dbReference>
<feature type="transmembrane region" description="Helical" evidence="8">
    <location>
        <begin position="437"/>
        <end position="458"/>
    </location>
</feature>
<evidence type="ECO:0000256" key="8">
    <source>
        <dbReference type="SAM" id="Phobius"/>
    </source>
</evidence>
<keyword evidence="3 7" id="KW-1003">Cell membrane</keyword>
<dbReference type="InterPro" id="IPR024194">
    <property type="entry name" value="Ac/AlaTfrase_AlgI/DltB"/>
</dbReference>
<name>A0A1W2BST8_9FIRM</name>
<keyword evidence="7" id="KW-0012">Acyltransferase</keyword>
<feature type="transmembrane region" description="Helical" evidence="8">
    <location>
        <begin position="119"/>
        <end position="140"/>
    </location>
</feature>
<evidence type="ECO:0000256" key="4">
    <source>
        <dbReference type="ARBA" id="ARBA00022692"/>
    </source>
</evidence>
<evidence type="ECO:0000313" key="9">
    <source>
        <dbReference type="EMBL" id="SMC76013.1"/>
    </source>
</evidence>
<accession>A0A1W2BST8</accession>
<keyword evidence="5 8" id="KW-1133">Transmembrane helix</keyword>
<feature type="transmembrane region" description="Helical" evidence="8">
    <location>
        <begin position="80"/>
        <end position="99"/>
    </location>
</feature>
<feature type="transmembrane region" description="Helical" evidence="8">
    <location>
        <begin position="358"/>
        <end position="375"/>
    </location>
</feature>
<dbReference type="PANTHER" id="PTHR13285">
    <property type="entry name" value="ACYLTRANSFERASE"/>
    <property type="match status" value="1"/>
</dbReference>
<gene>
    <name evidence="9" type="ORF">SAMN02745168_2355</name>
</gene>
<protein>
    <submittedName>
        <fullName evidence="9">Alginate O-acetyltransferase complex protein AlgI</fullName>
    </submittedName>
</protein>
<dbReference type="GO" id="GO:0042121">
    <property type="term" value="P:alginic acid biosynthetic process"/>
    <property type="evidence" value="ECO:0007669"/>
    <property type="project" value="InterPro"/>
</dbReference>
<keyword evidence="7 9" id="KW-0808">Transferase</keyword>
<keyword evidence="4 8" id="KW-0812">Transmembrane</keyword>
<evidence type="ECO:0000313" key="10">
    <source>
        <dbReference type="Proteomes" id="UP000192790"/>
    </source>
</evidence>
<evidence type="ECO:0000256" key="1">
    <source>
        <dbReference type="ARBA" id="ARBA00004651"/>
    </source>
</evidence>
<comment type="subcellular location">
    <subcellularLocation>
        <location evidence="1">Cell membrane</location>
        <topology evidence="1">Multi-pass membrane protein</topology>
    </subcellularLocation>
</comment>
<dbReference type="Proteomes" id="UP000192790">
    <property type="component" value="Unassembled WGS sequence"/>
</dbReference>
<dbReference type="GO" id="GO:0005886">
    <property type="term" value="C:plasma membrane"/>
    <property type="evidence" value="ECO:0007669"/>
    <property type="project" value="UniProtKB-SubCell"/>
</dbReference>
<dbReference type="OrthoDB" id="9805788at2"/>
<evidence type="ECO:0000256" key="3">
    <source>
        <dbReference type="ARBA" id="ARBA00022475"/>
    </source>
</evidence>
<dbReference type="STRING" id="1122930.SAMN02745168_2355"/>
<keyword evidence="10" id="KW-1185">Reference proteome</keyword>
<dbReference type="AlphaFoldDB" id="A0A1W2BST8"/>
<dbReference type="Pfam" id="PF03062">
    <property type="entry name" value="MBOAT"/>
    <property type="match status" value="1"/>
</dbReference>